<gene>
    <name evidence="1" type="ORF">LCGC14_0719830</name>
</gene>
<organism evidence="1">
    <name type="scientific">marine sediment metagenome</name>
    <dbReference type="NCBI Taxonomy" id="412755"/>
    <lineage>
        <taxon>unclassified sequences</taxon>
        <taxon>metagenomes</taxon>
        <taxon>ecological metagenomes</taxon>
    </lineage>
</organism>
<dbReference type="EMBL" id="LAZR01001625">
    <property type="protein sequence ID" value="KKN41775.1"/>
    <property type="molecule type" value="Genomic_DNA"/>
</dbReference>
<protein>
    <submittedName>
        <fullName evidence="1">Uncharacterized protein</fullName>
    </submittedName>
</protein>
<dbReference type="AlphaFoldDB" id="A0A0F9QCS4"/>
<proteinExistence type="predicted"/>
<name>A0A0F9QCS4_9ZZZZ</name>
<accession>A0A0F9QCS4</accession>
<reference evidence="1" key="1">
    <citation type="journal article" date="2015" name="Nature">
        <title>Complex archaea that bridge the gap between prokaryotes and eukaryotes.</title>
        <authorList>
            <person name="Spang A."/>
            <person name="Saw J.H."/>
            <person name="Jorgensen S.L."/>
            <person name="Zaremba-Niedzwiedzka K."/>
            <person name="Martijn J."/>
            <person name="Lind A.E."/>
            <person name="van Eijk R."/>
            <person name="Schleper C."/>
            <person name="Guy L."/>
            <person name="Ettema T.J."/>
        </authorList>
    </citation>
    <scope>NUCLEOTIDE SEQUENCE</scope>
</reference>
<evidence type="ECO:0000313" key="1">
    <source>
        <dbReference type="EMBL" id="KKN41775.1"/>
    </source>
</evidence>
<sequence>MGDSNNGDKVDIIQFIKKANEKSDKLTEILEKFGFDIITKMGQTNMKINTLTDKINQLNKATIEIKALTPQLTNIIENQKILEAELDLIRSLVQKSNISFRPKEIVKNEVERDPSATDKKQAIIGQFNELKNLVDDLDDPGPAVERLENIKEDIFIYKGGHKILYEIAQFVKKLEGNKTLSDDLKESIKEKIVFWINKI</sequence>
<comment type="caution">
    <text evidence="1">The sequence shown here is derived from an EMBL/GenBank/DDBJ whole genome shotgun (WGS) entry which is preliminary data.</text>
</comment>